<dbReference type="Proteomes" id="UP000241222">
    <property type="component" value="Unassembled WGS sequence"/>
</dbReference>
<dbReference type="EMBL" id="PYMH01000004">
    <property type="protein sequence ID" value="PSU34081.1"/>
    <property type="molecule type" value="Genomic_DNA"/>
</dbReference>
<evidence type="ECO:0000313" key="11">
    <source>
        <dbReference type="Proteomes" id="UP000241222"/>
    </source>
</evidence>
<feature type="domain" description="Lipoyl-binding" evidence="9">
    <location>
        <begin position="1"/>
        <end position="71"/>
    </location>
</feature>
<keyword evidence="6 7" id="KW-0012">Acyltransferase</keyword>
<dbReference type="InterPro" id="IPR003016">
    <property type="entry name" value="2-oxoA_DH_lipoyl-BS"/>
</dbReference>
<evidence type="ECO:0000256" key="7">
    <source>
        <dbReference type="RuleBase" id="RU003423"/>
    </source>
</evidence>
<keyword evidence="11" id="KW-1185">Reference proteome</keyword>
<name>A0A2T3IZK4_9GAMM</name>
<gene>
    <name evidence="10" type="ORF">C9I99_11730</name>
</gene>
<feature type="compositionally biased region" description="Polar residues" evidence="8">
    <location>
        <begin position="72"/>
        <end position="81"/>
    </location>
</feature>
<keyword evidence="4 7" id="KW-0808">Transferase</keyword>
<dbReference type="Pfam" id="PF00364">
    <property type="entry name" value="Biotin_lipoyl"/>
    <property type="match status" value="1"/>
</dbReference>
<comment type="caution">
    <text evidence="10">The sequence shown here is derived from an EMBL/GenBank/DDBJ whole genome shotgun (WGS) entry which is preliminary data.</text>
</comment>
<dbReference type="Gene3D" id="3.30.559.10">
    <property type="entry name" value="Chloramphenicol acetyltransferase-like domain"/>
    <property type="match status" value="1"/>
</dbReference>
<evidence type="ECO:0000313" key="10">
    <source>
        <dbReference type="EMBL" id="PSU34081.1"/>
    </source>
</evidence>
<evidence type="ECO:0000256" key="3">
    <source>
        <dbReference type="ARBA" id="ARBA00011484"/>
    </source>
</evidence>
<dbReference type="SUPFAM" id="SSF51230">
    <property type="entry name" value="Single hybrid motif"/>
    <property type="match status" value="1"/>
</dbReference>
<dbReference type="CDD" id="cd06849">
    <property type="entry name" value="lipoyl_domain"/>
    <property type="match status" value="1"/>
</dbReference>
<dbReference type="PROSITE" id="PS00189">
    <property type="entry name" value="LIPOYL"/>
    <property type="match status" value="1"/>
</dbReference>
<evidence type="ECO:0000256" key="1">
    <source>
        <dbReference type="ARBA" id="ARBA00001938"/>
    </source>
</evidence>
<feature type="compositionally biased region" description="Low complexity" evidence="8">
    <location>
        <begin position="82"/>
        <end position="95"/>
    </location>
</feature>
<dbReference type="Pfam" id="PF00198">
    <property type="entry name" value="2-oxoacid_dh"/>
    <property type="match status" value="1"/>
</dbReference>
<dbReference type="InterPro" id="IPR004167">
    <property type="entry name" value="PSBD"/>
</dbReference>
<dbReference type="GO" id="GO:0016407">
    <property type="term" value="F:acetyltransferase activity"/>
    <property type="evidence" value="ECO:0007669"/>
    <property type="project" value="TreeGrafter"/>
</dbReference>
<dbReference type="InterPro" id="IPR011053">
    <property type="entry name" value="Single_hybrid_motif"/>
</dbReference>
<evidence type="ECO:0000259" key="9">
    <source>
        <dbReference type="PROSITE" id="PS50968"/>
    </source>
</evidence>
<dbReference type="PANTHER" id="PTHR43178:SF5">
    <property type="entry name" value="LIPOAMIDE ACYLTRANSFERASE COMPONENT OF BRANCHED-CHAIN ALPHA-KETO ACID DEHYDROGENASE COMPLEX, MITOCHONDRIAL"/>
    <property type="match status" value="1"/>
</dbReference>
<feature type="region of interest" description="Disordered" evidence="8">
    <location>
        <begin position="70"/>
        <end position="143"/>
    </location>
</feature>
<comment type="subunit">
    <text evidence="3">Forms a 24-polypeptide structural core with octahedral symmetry.</text>
</comment>
<protein>
    <recommendedName>
        <fullName evidence="7">Dihydrolipoamide acetyltransferase component of pyruvate dehydrogenase complex</fullName>
        <ecNumber evidence="7">2.3.1.-</ecNumber>
    </recommendedName>
</protein>
<reference evidence="10 11" key="1">
    <citation type="submission" date="2018-03" db="EMBL/GenBank/DDBJ databases">
        <title>Whole genome sequencing of Histamine producing bacteria.</title>
        <authorList>
            <person name="Butler K."/>
        </authorList>
    </citation>
    <scope>NUCLEOTIDE SEQUENCE [LARGE SCALE GENOMIC DNA]</scope>
    <source>
        <strain evidence="10 11">JCM 13586</strain>
    </source>
</reference>
<keyword evidence="5 7" id="KW-0450">Lipoyl</keyword>
<dbReference type="InterPro" id="IPR023213">
    <property type="entry name" value="CAT-like_dom_sf"/>
</dbReference>
<dbReference type="SUPFAM" id="SSF52777">
    <property type="entry name" value="CoA-dependent acyltransferases"/>
    <property type="match status" value="1"/>
</dbReference>
<dbReference type="GO" id="GO:0005737">
    <property type="term" value="C:cytoplasm"/>
    <property type="evidence" value="ECO:0007669"/>
    <property type="project" value="TreeGrafter"/>
</dbReference>
<dbReference type="OrthoDB" id="9805770at2"/>
<organism evidence="10 11">
    <name type="scientific">Photobacterium lutimaris</name>
    <dbReference type="NCBI Taxonomy" id="388278"/>
    <lineage>
        <taxon>Bacteria</taxon>
        <taxon>Pseudomonadati</taxon>
        <taxon>Pseudomonadota</taxon>
        <taxon>Gammaproteobacteria</taxon>
        <taxon>Vibrionales</taxon>
        <taxon>Vibrionaceae</taxon>
        <taxon>Photobacterium</taxon>
    </lineage>
</organism>
<dbReference type="InterPro" id="IPR050743">
    <property type="entry name" value="2-oxoacid_DH_E2_comp"/>
</dbReference>
<dbReference type="Pfam" id="PF02817">
    <property type="entry name" value="E3_binding"/>
    <property type="match status" value="1"/>
</dbReference>
<comment type="cofactor">
    <cofactor evidence="1 7">
        <name>(R)-lipoate</name>
        <dbReference type="ChEBI" id="CHEBI:83088"/>
    </cofactor>
</comment>
<dbReference type="AlphaFoldDB" id="A0A2T3IZK4"/>
<dbReference type="PROSITE" id="PS50968">
    <property type="entry name" value="BIOTINYL_LIPOYL"/>
    <property type="match status" value="1"/>
</dbReference>
<proteinExistence type="inferred from homology"/>
<dbReference type="InterPro" id="IPR000089">
    <property type="entry name" value="Biotin_lipoyl"/>
</dbReference>
<evidence type="ECO:0000256" key="5">
    <source>
        <dbReference type="ARBA" id="ARBA00022823"/>
    </source>
</evidence>
<evidence type="ECO:0000256" key="6">
    <source>
        <dbReference type="ARBA" id="ARBA00023315"/>
    </source>
</evidence>
<dbReference type="PANTHER" id="PTHR43178">
    <property type="entry name" value="DIHYDROLIPOAMIDE ACETYLTRANSFERASE COMPONENT OF PYRUVATE DEHYDROGENASE COMPLEX"/>
    <property type="match status" value="1"/>
</dbReference>
<evidence type="ECO:0000256" key="4">
    <source>
        <dbReference type="ARBA" id="ARBA00022679"/>
    </source>
</evidence>
<accession>A0A2T3IZK4</accession>
<dbReference type="GO" id="GO:0031405">
    <property type="term" value="F:lipoic acid binding"/>
    <property type="evidence" value="ECO:0007669"/>
    <property type="project" value="TreeGrafter"/>
</dbReference>
<comment type="similarity">
    <text evidence="2 7">Belongs to the 2-oxoacid dehydrogenase family.</text>
</comment>
<dbReference type="SUPFAM" id="SSF47005">
    <property type="entry name" value="Peripheral subunit-binding domain of 2-oxo acid dehydrogenase complex"/>
    <property type="match status" value="1"/>
</dbReference>
<sequence length="402" mass="43544">MPALGADMRDGTLIDWQVRPGDQVKKGDIIAVIETNKGAIDMEAYHDGIITELLVMPTIKLPVGSVMARMAETTSQSPSSKTTHVSHPITSSTHTSPEHESHDMTAQSAPIAHRPYLPPHTGRHESLGSTRPMASPAARQQANQRGITLSGLLGSGPSGAILLRDLPAVPEAQASRDVDNRKSTMRQAISDAMSLSKQQIPHYYLSLEINLSKTQQWLIRQNQQREPEQRLLITAVILTAIARQLPRYPALNGFYQNGNFTPSQAIHIGNTISLRDEGLVVPAILNADQLNLDQIMVSLRDQTERGRRGRLRSSELGSATVTVTSIGDRGADAITGVIYPPQVAIVGLGRLRQAPIVDSGNIAIGDLMTVTLSADHRVSDGLVGSRFLNAIAKQLQHPEDLL</sequence>
<dbReference type="Gene3D" id="4.10.320.10">
    <property type="entry name" value="E3-binding domain"/>
    <property type="match status" value="1"/>
</dbReference>
<dbReference type="EC" id="2.3.1.-" evidence="7"/>
<dbReference type="Gene3D" id="2.40.50.100">
    <property type="match status" value="1"/>
</dbReference>
<evidence type="ECO:0000256" key="2">
    <source>
        <dbReference type="ARBA" id="ARBA00007317"/>
    </source>
</evidence>
<dbReference type="InterPro" id="IPR036625">
    <property type="entry name" value="E3-bd_dom_sf"/>
</dbReference>
<evidence type="ECO:0000256" key="8">
    <source>
        <dbReference type="SAM" id="MobiDB-lite"/>
    </source>
</evidence>
<dbReference type="InterPro" id="IPR001078">
    <property type="entry name" value="2-oxoacid_DH_actylTfrase"/>
</dbReference>